<dbReference type="RefSeq" id="WP_146444072.1">
    <property type="nucleotide sequence ID" value="NZ_SJPR01000001.1"/>
</dbReference>
<evidence type="ECO:0008006" key="3">
    <source>
        <dbReference type="Google" id="ProtNLM"/>
    </source>
</evidence>
<sequence>MTSYPIQLRRRADGQLIDAELVDGIRPQDLVEIEQEWRSVRDEIRQKLAVAGVQPNGPGWPESLHWDWRDKVGKLNYLGTQGWAIRCEGRWQGAMLYDDTSHFAKDPADRGKPLVYIDYIESAPWNWLVDSIGQKGEFKSVGVRLFEPAVNHSMNEEYHGRVGLHALPTAEATYLAWGLEAFGPDPSFCQLSYFELTRAAATKWGKTI</sequence>
<proteinExistence type="predicted"/>
<dbReference type="OrthoDB" id="283068at2"/>
<evidence type="ECO:0000313" key="2">
    <source>
        <dbReference type="Proteomes" id="UP000317421"/>
    </source>
</evidence>
<evidence type="ECO:0000313" key="1">
    <source>
        <dbReference type="EMBL" id="TWU00391.1"/>
    </source>
</evidence>
<keyword evidence="2" id="KW-1185">Reference proteome</keyword>
<organism evidence="1 2">
    <name type="scientific">Botrimarina colliarenosi</name>
    <dbReference type="NCBI Taxonomy" id="2528001"/>
    <lineage>
        <taxon>Bacteria</taxon>
        <taxon>Pseudomonadati</taxon>
        <taxon>Planctomycetota</taxon>
        <taxon>Planctomycetia</taxon>
        <taxon>Pirellulales</taxon>
        <taxon>Lacipirellulaceae</taxon>
        <taxon>Botrimarina</taxon>
    </lineage>
</organism>
<comment type="caution">
    <text evidence="1">The sequence shown here is derived from an EMBL/GenBank/DDBJ whole genome shotgun (WGS) entry which is preliminary data.</text>
</comment>
<reference evidence="1 2" key="1">
    <citation type="submission" date="2019-02" db="EMBL/GenBank/DDBJ databases">
        <title>Deep-cultivation of Planctomycetes and their phenomic and genomic characterization uncovers novel biology.</title>
        <authorList>
            <person name="Wiegand S."/>
            <person name="Jogler M."/>
            <person name="Boedeker C."/>
            <person name="Pinto D."/>
            <person name="Vollmers J."/>
            <person name="Rivas-Marin E."/>
            <person name="Kohn T."/>
            <person name="Peeters S.H."/>
            <person name="Heuer A."/>
            <person name="Rast P."/>
            <person name="Oberbeckmann S."/>
            <person name="Bunk B."/>
            <person name="Jeske O."/>
            <person name="Meyerdierks A."/>
            <person name="Storesund J.E."/>
            <person name="Kallscheuer N."/>
            <person name="Luecker S."/>
            <person name="Lage O.M."/>
            <person name="Pohl T."/>
            <person name="Merkel B.J."/>
            <person name="Hornburger P."/>
            <person name="Mueller R.-W."/>
            <person name="Bruemmer F."/>
            <person name="Labrenz M."/>
            <person name="Spormann A.M."/>
            <person name="Op Den Camp H."/>
            <person name="Overmann J."/>
            <person name="Amann R."/>
            <person name="Jetten M.S.M."/>
            <person name="Mascher T."/>
            <person name="Medema M.H."/>
            <person name="Devos D.P."/>
            <person name="Kaster A.-K."/>
            <person name="Ovreas L."/>
            <person name="Rohde M."/>
            <person name="Galperin M.Y."/>
            <person name="Jogler C."/>
        </authorList>
    </citation>
    <scope>NUCLEOTIDE SEQUENCE [LARGE SCALE GENOMIC DNA]</scope>
    <source>
        <strain evidence="1 2">Pla108</strain>
    </source>
</reference>
<protein>
    <recommendedName>
        <fullName evidence="3">N-acetyltransferase domain-containing protein</fullName>
    </recommendedName>
</protein>
<dbReference type="AlphaFoldDB" id="A0A5C6ALU5"/>
<dbReference type="Proteomes" id="UP000317421">
    <property type="component" value="Unassembled WGS sequence"/>
</dbReference>
<name>A0A5C6ALU5_9BACT</name>
<dbReference type="EMBL" id="SJPR01000001">
    <property type="protein sequence ID" value="TWU00391.1"/>
    <property type="molecule type" value="Genomic_DNA"/>
</dbReference>
<accession>A0A5C6ALU5</accession>
<gene>
    <name evidence="1" type="ORF">Pla108_13410</name>
</gene>